<feature type="region of interest" description="Disordered" evidence="1">
    <location>
        <begin position="322"/>
        <end position="357"/>
    </location>
</feature>
<evidence type="ECO:0000256" key="1">
    <source>
        <dbReference type="SAM" id="MobiDB-lite"/>
    </source>
</evidence>
<reference evidence="2" key="1">
    <citation type="submission" date="2020-07" db="EMBL/GenBank/DDBJ databases">
        <authorList>
            <person name="Lin J."/>
        </authorList>
    </citation>
    <scope>NUCLEOTIDE SEQUENCE</scope>
</reference>
<accession>A0A6V7P3E3</accession>
<gene>
    <name evidence="2" type="ORF">CB5_LOCUS8551</name>
</gene>
<feature type="compositionally biased region" description="Polar residues" evidence="1">
    <location>
        <begin position="116"/>
        <end position="126"/>
    </location>
</feature>
<feature type="region of interest" description="Disordered" evidence="1">
    <location>
        <begin position="62"/>
        <end position="126"/>
    </location>
</feature>
<dbReference type="PANTHER" id="PTHR35767">
    <property type="entry name" value="HAPLESS PROTEIN"/>
    <property type="match status" value="1"/>
</dbReference>
<dbReference type="EMBL" id="LR862144">
    <property type="protein sequence ID" value="CAD1825340.1"/>
    <property type="molecule type" value="Genomic_DNA"/>
</dbReference>
<sequence>MLSIGDHLDPSCSSDEVQTPNFSIRNYVFKARSKGVENNWPFHSQLLQLCLKYGVEDLLPPFEPPDSARAQSSTKSIEINRPTKSSETGQIPSSTEHERKDAGDPNDVAYLKVENGGNSSERNCNTGQGERVLDLIIPVNNSVKEVSSELEIAEPLPLEKKSKLVAEKDLFSNSSCVLESMASKICPVCKTFSSTSNTTLNAHIDQCLAAESNAQQVVTDPRCTLEDLDRRNGSNWASGLAFVAAAYEDRNEAQQLRTPPLDYKEGDSEEQSITRKVAKVKSSKNTLISKTQDFGRKQLKNKKLKLQQRKIFSFKNLNNKIRSQTDGDSMKDDYHQKEYSSDLSNFPDQSANSGTTNLRQWACSKRSNIPEKPCNEDTYETWKNLSAKTKSVHSLFNVAGMMDDEMTSSDHSIHSSKSEKSCDLKKRITARSPFHLIEAQNGDSSEKTATCFKKFRKHRSLPRTLKRRGEASPSGDIGRANKNFRILNPNVLESDIVSKTGNALEHVSPRETNMHTSKEREDQYEVRVQEHRATEEKIIGDNMTTDSINFENEKPPPFVEIANEEAQPEKDFFTVPVHEESASLTSCCNIHIEAPQDKSSITSIRDASNNDHSLVFDGESLTSTISSASTMSLPSLEYSKFMVSDSDQLAEATASKNNPELLVASTKSSRGTAERKLEKSVNQRVNDDKPFCCSCRESLSRETQLLRQSEKSGKMLTSKGMQVSKQHIGLRSTSSFSSYHSLRTKFLTESAINSSADINSDSCGPSSQNQIPSPTNPVLRLMGKNLVVNKEEVVQPQTPNSPLMTNHQIPQQQFRGVGFHGGLIAKFDQSSMEKSHKKLVPPSQTEDEPKAGLVLPRSASATAILMSNPMLPTPFSYFPSQNQFSPTNATSSGSRLLLPNLYPTVSTNSLMNPGTAFEGPGAFLPHPLILQSSTNQLSPFMYHSQSLR</sequence>
<evidence type="ECO:0008006" key="3">
    <source>
        <dbReference type="Google" id="ProtNLM"/>
    </source>
</evidence>
<dbReference type="AlphaFoldDB" id="A0A6V7P3E3"/>
<dbReference type="Gene3D" id="3.30.160.60">
    <property type="entry name" value="Classic Zinc Finger"/>
    <property type="match status" value="1"/>
</dbReference>
<protein>
    <recommendedName>
        <fullName evidence="3">UBZ4-type domain-containing protein</fullName>
    </recommendedName>
</protein>
<feature type="compositionally biased region" description="Polar residues" evidence="1">
    <location>
        <begin position="69"/>
        <end position="94"/>
    </location>
</feature>
<evidence type="ECO:0000313" key="2">
    <source>
        <dbReference type="EMBL" id="CAD1825340.1"/>
    </source>
</evidence>
<dbReference type="PANTHER" id="PTHR35767:SF1">
    <property type="entry name" value="HAPLESS PROTEIN"/>
    <property type="match status" value="1"/>
</dbReference>
<proteinExistence type="predicted"/>
<feature type="compositionally biased region" description="Polar residues" evidence="1">
    <location>
        <begin position="341"/>
        <end position="357"/>
    </location>
</feature>
<organism evidence="2">
    <name type="scientific">Ananas comosus var. bracteatus</name>
    <name type="common">red pineapple</name>
    <dbReference type="NCBI Taxonomy" id="296719"/>
    <lineage>
        <taxon>Eukaryota</taxon>
        <taxon>Viridiplantae</taxon>
        <taxon>Streptophyta</taxon>
        <taxon>Embryophyta</taxon>
        <taxon>Tracheophyta</taxon>
        <taxon>Spermatophyta</taxon>
        <taxon>Magnoliopsida</taxon>
        <taxon>Liliopsida</taxon>
        <taxon>Poales</taxon>
        <taxon>Bromeliaceae</taxon>
        <taxon>Bromelioideae</taxon>
        <taxon>Ananas</taxon>
    </lineage>
</organism>
<name>A0A6V7P3E3_ANACO</name>
<feature type="compositionally biased region" description="Basic and acidic residues" evidence="1">
    <location>
        <begin position="323"/>
        <end position="340"/>
    </location>
</feature>